<gene>
    <name evidence="1" type="ORF">FNB15_06430</name>
</gene>
<evidence type="ECO:0000313" key="1">
    <source>
        <dbReference type="EMBL" id="QDO99658.1"/>
    </source>
</evidence>
<reference evidence="1 2" key="1">
    <citation type="submission" date="2019-07" db="EMBL/GenBank/DDBJ databases">
        <title>Genome sequencing for Ferrovibrio sp. K5.</title>
        <authorList>
            <person name="Park S.-J."/>
        </authorList>
    </citation>
    <scope>NUCLEOTIDE SEQUENCE [LARGE SCALE GENOMIC DNA]</scope>
    <source>
        <strain evidence="1 2">K5</strain>
    </source>
</reference>
<organism evidence="1 2">
    <name type="scientific">Ferrovibrio terrae</name>
    <dbReference type="NCBI Taxonomy" id="2594003"/>
    <lineage>
        <taxon>Bacteria</taxon>
        <taxon>Pseudomonadati</taxon>
        <taxon>Pseudomonadota</taxon>
        <taxon>Alphaproteobacteria</taxon>
        <taxon>Rhodospirillales</taxon>
        <taxon>Rhodospirillaceae</taxon>
        <taxon>Ferrovibrio</taxon>
    </lineage>
</organism>
<dbReference type="InterPro" id="IPR024476">
    <property type="entry name" value="DUF3861"/>
</dbReference>
<sequence>MRGHRYRVTIEHLGTPRDGMDRQPELVFEAVNHDDIIGIVQRIRASGHYSEDEAASLGIGLKLFSEVMLKRKDDPLFAALRPAISSFIGGLKDRNRAGSGEAA</sequence>
<protein>
    <submittedName>
        <fullName evidence="1">DUF3861 domain-containing protein</fullName>
    </submittedName>
</protein>
<dbReference type="OrthoDB" id="119700at2"/>
<evidence type="ECO:0000313" key="2">
    <source>
        <dbReference type="Proteomes" id="UP000317496"/>
    </source>
</evidence>
<dbReference type="EMBL" id="CP041636">
    <property type="protein sequence ID" value="QDO99658.1"/>
    <property type="molecule type" value="Genomic_DNA"/>
</dbReference>
<dbReference type="Proteomes" id="UP000317496">
    <property type="component" value="Chromosome"/>
</dbReference>
<proteinExistence type="predicted"/>
<accession>A0A516H7D1</accession>
<dbReference type="Pfam" id="PF12977">
    <property type="entry name" value="DUF3861"/>
    <property type="match status" value="1"/>
</dbReference>
<name>A0A516H7D1_9PROT</name>
<dbReference type="Gene3D" id="3.10.20.850">
    <property type="entry name" value="Protein of unknown function DUF3861"/>
    <property type="match status" value="1"/>
</dbReference>
<dbReference type="KEGG" id="fer:FNB15_06430"/>
<dbReference type="AlphaFoldDB" id="A0A516H7D1"/>
<dbReference type="InterPro" id="IPR038194">
    <property type="entry name" value="DUF3861_sf"/>
</dbReference>
<keyword evidence="2" id="KW-1185">Reference proteome</keyword>